<comment type="subcellular location">
    <subcellularLocation>
        <location evidence="4">Endoplasmic reticulum membrane</location>
        <topology evidence="4">Peripheral membrane protein</topology>
    </subcellularLocation>
    <subcellularLocation>
        <location evidence="3">Microsome membrane</location>
        <topology evidence="3">Peripheral membrane protein</topology>
    </subcellularLocation>
</comment>
<dbReference type="PRINTS" id="PR00465">
    <property type="entry name" value="EP450IV"/>
</dbReference>
<keyword evidence="9" id="KW-0492">Microsome</keyword>
<evidence type="ECO:0000256" key="16">
    <source>
        <dbReference type="SAM" id="Phobius"/>
    </source>
</evidence>
<accession>A0AAN7UZC9</accession>
<organism evidence="17 18">
    <name type="scientific">Pyrocoelia pectoralis</name>
    <dbReference type="NCBI Taxonomy" id="417401"/>
    <lineage>
        <taxon>Eukaryota</taxon>
        <taxon>Metazoa</taxon>
        <taxon>Ecdysozoa</taxon>
        <taxon>Arthropoda</taxon>
        <taxon>Hexapoda</taxon>
        <taxon>Insecta</taxon>
        <taxon>Pterygota</taxon>
        <taxon>Neoptera</taxon>
        <taxon>Endopterygota</taxon>
        <taxon>Coleoptera</taxon>
        <taxon>Polyphaga</taxon>
        <taxon>Elateriformia</taxon>
        <taxon>Elateroidea</taxon>
        <taxon>Lampyridae</taxon>
        <taxon>Lampyrinae</taxon>
        <taxon>Pyrocoelia</taxon>
    </lineage>
</organism>
<evidence type="ECO:0000256" key="15">
    <source>
        <dbReference type="RuleBase" id="RU000461"/>
    </source>
</evidence>
<feature type="transmembrane region" description="Helical" evidence="16">
    <location>
        <begin position="81"/>
        <end position="100"/>
    </location>
</feature>
<dbReference type="InterPro" id="IPR001128">
    <property type="entry name" value="Cyt_P450"/>
</dbReference>
<evidence type="ECO:0000256" key="7">
    <source>
        <dbReference type="ARBA" id="ARBA00022723"/>
    </source>
</evidence>
<dbReference type="Pfam" id="PF00067">
    <property type="entry name" value="p450"/>
    <property type="match status" value="1"/>
</dbReference>
<reference evidence="17 18" key="1">
    <citation type="journal article" date="2024" name="Insects">
        <title>An Improved Chromosome-Level Genome Assembly of the Firefly Pyrocoelia pectoralis.</title>
        <authorList>
            <person name="Fu X."/>
            <person name="Meyer-Rochow V.B."/>
            <person name="Ballantyne L."/>
            <person name="Zhu X."/>
        </authorList>
    </citation>
    <scope>NUCLEOTIDE SEQUENCE [LARGE SCALE GENOMIC DNA]</scope>
    <source>
        <strain evidence="17">XCY_ONT2</strain>
    </source>
</reference>
<evidence type="ECO:0000256" key="8">
    <source>
        <dbReference type="ARBA" id="ARBA00022824"/>
    </source>
</evidence>
<evidence type="ECO:0000256" key="5">
    <source>
        <dbReference type="ARBA" id="ARBA00010617"/>
    </source>
</evidence>
<evidence type="ECO:0000313" key="17">
    <source>
        <dbReference type="EMBL" id="KAK5639915.1"/>
    </source>
</evidence>
<dbReference type="GO" id="GO:0005506">
    <property type="term" value="F:iron ion binding"/>
    <property type="evidence" value="ECO:0007669"/>
    <property type="project" value="InterPro"/>
</dbReference>
<evidence type="ECO:0000256" key="13">
    <source>
        <dbReference type="ARBA" id="ARBA00023136"/>
    </source>
</evidence>
<keyword evidence="18" id="KW-1185">Reference proteome</keyword>
<evidence type="ECO:0000256" key="9">
    <source>
        <dbReference type="ARBA" id="ARBA00022848"/>
    </source>
</evidence>
<evidence type="ECO:0000256" key="11">
    <source>
        <dbReference type="ARBA" id="ARBA00023004"/>
    </source>
</evidence>
<evidence type="ECO:0008006" key="19">
    <source>
        <dbReference type="Google" id="ProtNLM"/>
    </source>
</evidence>
<keyword evidence="16" id="KW-1133">Transmembrane helix</keyword>
<protein>
    <recommendedName>
        <fullName evidence="19">Cytochrome P450</fullName>
    </recommendedName>
</protein>
<feature type="binding site" description="axial binding residue" evidence="14">
    <location>
        <position position="295"/>
    </location>
    <ligand>
        <name>heme</name>
        <dbReference type="ChEBI" id="CHEBI:30413"/>
    </ligand>
    <ligandPart>
        <name>Fe</name>
        <dbReference type="ChEBI" id="CHEBI:18248"/>
    </ligandPart>
</feature>
<keyword evidence="10 15" id="KW-0560">Oxidoreductase</keyword>
<sequence length="351" mass="40520">MGRRKKNCFGSVDLKHFGNYLQYLLLCRNVQDVKIAESIFFCKNRTKNCGIIELKEKTQKIFKYLASLRKKQLICPSFFDFLNASISFLIFHFGTSIFLVKNKKYIKKTKHYTDDDNVTPHTTGSDANIEENYHKEDLIRRISLRVTIDSTLSFIPYVTNAYQGVTQTAEKLQRIILNCVGRWQPRSAKESLHSSRFRIFLAHLFISNLIISESLRKYPPAPTITRLCTKSYKIPNSKVVMNKGTYVFIPIYAIHRDTEYYANPDKFDPDRFSKESINNRPPLAFLPFGDGPRKCIGYKLGIVQVKVALVVLLNHLKFFLHPDVSIPLQLSPTLSLNTLSPLKLIVEKLEE</sequence>
<dbReference type="SUPFAM" id="SSF48264">
    <property type="entry name" value="Cytochrome P450"/>
    <property type="match status" value="1"/>
</dbReference>
<dbReference type="GO" id="GO:0016705">
    <property type="term" value="F:oxidoreductase activity, acting on paired donors, with incorporation or reduction of molecular oxygen"/>
    <property type="evidence" value="ECO:0007669"/>
    <property type="project" value="InterPro"/>
</dbReference>
<keyword evidence="8" id="KW-0256">Endoplasmic reticulum</keyword>
<evidence type="ECO:0000256" key="3">
    <source>
        <dbReference type="ARBA" id="ARBA00004174"/>
    </source>
</evidence>
<evidence type="ECO:0000256" key="4">
    <source>
        <dbReference type="ARBA" id="ARBA00004406"/>
    </source>
</evidence>
<dbReference type="Proteomes" id="UP001329430">
    <property type="component" value="Chromosome 8"/>
</dbReference>
<evidence type="ECO:0000313" key="18">
    <source>
        <dbReference type="Proteomes" id="UP001329430"/>
    </source>
</evidence>
<comment type="caution">
    <text evidence="17">The sequence shown here is derived from an EMBL/GenBank/DDBJ whole genome shotgun (WGS) entry which is preliminary data.</text>
</comment>
<comment type="cofactor">
    <cofactor evidence="1 14">
        <name>heme</name>
        <dbReference type="ChEBI" id="CHEBI:30413"/>
    </cofactor>
</comment>
<dbReference type="PANTHER" id="PTHR24292">
    <property type="entry name" value="CYTOCHROME P450"/>
    <property type="match status" value="1"/>
</dbReference>
<dbReference type="InterPro" id="IPR002403">
    <property type="entry name" value="Cyt_P450_E_grp-IV"/>
</dbReference>
<evidence type="ECO:0000256" key="14">
    <source>
        <dbReference type="PIRSR" id="PIRSR602403-1"/>
    </source>
</evidence>
<keyword evidence="12 15" id="KW-0503">Monooxygenase</keyword>
<dbReference type="GO" id="GO:0005789">
    <property type="term" value="C:endoplasmic reticulum membrane"/>
    <property type="evidence" value="ECO:0007669"/>
    <property type="project" value="UniProtKB-SubCell"/>
</dbReference>
<dbReference type="Gene3D" id="1.10.630.10">
    <property type="entry name" value="Cytochrome P450"/>
    <property type="match status" value="1"/>
</dbReference>
<dbReference type="PROSITE" id="PS00086">
    <property type="entry name" value="CYTOCHROME_P450"/>
    <property type="match status" value="1"/>
</dbReference>
<keyword evidence="6 14" id="KW-0349">Heme</keyword>
<comment type="function">
    <text evidence="2">May be involved in the metabolism of insect hormones and in the breakdown of synthetic insecticides.</text>
</comment>
<name>A0AAN7UZC9_9COLE</name>
<dbReference type="PANTHER" id="PTHR24292:SF100">
    <property type="entry name" value="CYTOCHROME P450 6A16, ISOFORM B-RELATED"/>
    <property type="match status" value="1"/>
</dbReference>
<evidence type="ECO:0000256" key="6">
    <source>
        <dbReference type="ARBA" id="ARBA00022617"/>
    </source>
</evidence>
<evidence type="ECO:0000256" key="2">
    <source>
        <dbReference type="ARBA" id="ARBA00003690"/>
    </source>
</evidence>
<keyword evidence="11 14" id="KW-0408">Iron</keyword>
<dbReference type="EMBL" id="JAVRBK010000008">
    <property type="protein sequence ID" value="KAK5639915.1"/>
    <property type="molecule type" value="Genomic_DNA"/>
</dbReference>
<dbReference type="InterPro" id="IPR017972">
    <property type="entry name" value="Cyt_P450_CS"/>
</dbReference>
<keyword evidence="16" id="KW-0812">Transmembrane</keyword>
<evidence type="ECO:0000256" key="1">
    <source>
        <dbReference type="ARBA" id="ARBA00001971"/>
    </source>
</evidence>
<evidence type="ECO:0000256" key="12">
    <source>
        <dbReference type="ARBA" id="ARBA00023033"/>
    </source>
</evidence>
<gene>
    <name evidence="17" type="ORF">RI129_010726</name>
</gene>
<keyword evidence="13 16" id="KW-0472">Membrane</keyword>
<dbReference type="InterPro" id="IPR036396">
    <property type="entry name" value="Cyt_P450_sf"/>
</dbReference>
<dbReference type="InterPro" id="IPR050476">
    <property type="entry name" value="Insect_CytP450_Detox"/>
</dbReference>
<dbReference type="AlphaFoldDB" id="A0AAN7UZC9"/>
<proteinExistence type="inferred from homology"/>
<dbReference type="GO" id="GO:0004497">
    <property type="term" value="F:monooxygenase activity"/>
    <property type="evidence" value="ECO:0007669"/>
    <property type="project" value="UniProtKB-KW"/>
</dbReference>
<dbReference type="GO" id="GO:0020037">
    <property type="term" value="F:heme binding"/>
    <property type="evidence" value="ECO:0007669"/>
    <property type="project" value="InterPro"/>
</dbReference>
<keyword evidence="7 14" id="KW-0479">Metal-binding</keyword>
<comment type="similarity">
    <text evidence="5 15">Belongs to the cytochrome P450 family.</text>
</comment>
<evidence type="ECO:0000256" key="10">
    <source>
        <dbReference type="ARBA" id="ARBA00023002"/>
    </source>
</evidence>